<name>A0A5C5XYI2_9PLAN</name>
<comment type="caution">
    <text evidence="4">The sequence shown here is derived from an EMBL/GenBank/DDBJ whole genome shotgun (WGS) entry which is preliminary data.</text>
</comment>
<sequence length="418" mass="46281">MQAPDAIPGDPEPPPDHRDSPAPSTDSAAVVGKVILMGASVRSAAASARRGGLQIWGIDRFGDADTRDLCEEFQQISGPDQIAAALRRAKARWPDAAVVAAGDLITPPDVEVDQGRWCEAKTIRCRDLWAQAAGESDCRFPATRPIVDEASTAHQHRRQSVDHDRWLEKSMTGTGGLGVRWSDPNRQFQPGMTFQQQWVAGRTHGVTYIADGAESRMLGVCRTITTRFGDLPFIYAGSLGPVSLQQSTQDRLQRLGQSLVERTRYRGLFNADVVLSGDQPPWLLEVNPRWSASMELIEHSLAPEPSDSSPATQPSLIRWHVRAQSERLHSWVRVPSPGHSIQRFKRIVYSLRAGRLCSQAIQRWCRQLHAEDQSIRCTDIPAQTDDIAIGQPIVTLTGILTPQTNYRDLIRQVQSLVS</sequence>
<dbReference type="Proteomes" id="UP000317238">
    <property type="component" value="Unassembled WGS sequence"/>
</dbReference>
<evidence type="ECO:0000256" key="1">
    <source>
        <dbReference type="PROSITE-ProRule" id="PRU00409"/>
    </source>
</evidence>
<dbReference type="SUPFAM" id="SSF56059">
    <property type="entry name" value="Glutathione synthetase ATP-binding domain-like"/>
    <property type="match status" value="1"/>
</dbReference>
<dbReference type="AlphaFoldDB" id="A0A5C5XYI2"/>
<evidence type="ECO:0000259" key="3">
    <source>
        <dbReference type="PROSITE" id="PS50975"/>
    </source>
</evidence>
<feature type="domain" description="ATP-grasp" evidence="3">
    <location>
        <begin position="241"/>
        <end position="325"/>
    </location>
</feature>
<evidence type="ECO:0000313" key="4">
    <source>
        <dbReference type="EMBL" id="TWT68447.1"/>
    </source>
</evidence>
<organism evidence="4 5">
    <name type="scientific">Crateriforma conspicua</name>
    <dbReference type="NCBI Taxonomy" id="2527996"/>
    <lineage>
        <taxon>Bacteria</taxon>
        <taxon>Pseudomonadati</taxon>
        <taxon>Planctomycetota</taxon>
        <taxon>Planctomycetia</taxon>
        <taxon>Planctomycetales</taxon>
        <taxon>Planctomycetaceae</taxon>
        <taxon>Crateriforma</taxon>
    </lineage>
</organism>
<keyword evidence="1" id="KW-0547">Nucleotide-binding</keyword>
<accession>A0A5C5XYI2</accession>
<keyword evidence="5" id="KW-1185">Reference proteome</keyword>
<dbReference type="GO" id="GO:0005524">
    <property type="term" value="F:ATP binding"/>
    <property type="evidence" value="ECO:0007669"/>
    <property type="project" value="UniProtKB-UniRule"/>
</dbReference>
<dbReference type="Gene3D" id="3.30.470.20">
    <property type="entry name" value="ATP-grasp fold, B domain"/>
    <property type="match status" value="1"/>
</dbReference>
<protein>
    <submittedName>
        <fullName evidence="4">ATP-grasp domain protein</fullName>
    </submittedName>
</protein>
<dbReference type="PROSITE" id="PS50975">
    <property type="entry name" value="ATP_GRASP"/>
    <property type="match status" value="1"/>
</dbReference>
<dbReference type="GO" id="GO:0046872">
    <property type="term" value="F:metal ion binding"/>
    <property type="evidence" value="ECO:0007669"/>
    <property type="project" value="InterPro"/>
</dbReference>
<proteinExistence type="predicted"/>
<feature type="region of interest" description="Disordered" evidence="2">
    <location>
        <begin position="1"/>
        <end position="27"/>
    </location>
</feature>
<keyword evidence="1" id="KW-0067">ATP-binding</keyword>
<dbReference type="EMBL" id="SJPL01000001">
    <property type="protein sequence ID" value="TWT68447.1"/>
    <property type="molecule type" value="Genomic_DNA"/>
</dbReference>
<evidence type="ECO:0000256" key="2">
    <source>
        <dbReference type="SAM" id="MobiDB-lite"/>
    </source>
</evidence>
<dbReference type="RefSeq" id="WP_231598561.1">
    <property type="nucleotide sequence ID" value="NZ_SJPL01000001.1"/>
</dbReference>
<gene>
    <name evidence="4" type="ORF">Pan14r_06920</name>
</gene>
<dbReference type="InterPro" id="IPR011761">
    <property type="entry name" value="ATP-grasp"/>
</dbReference>
<dbReference type="InterPro" id="IPR003806">
    <property type="entry name" value="ATP-grasp_PylC-type"/>
</dbReference>
<reference evidence="4 5" key="1">
    <citation type="submission" date="2019-02" db="EMBL/GenBank/DDBJ databases">
        <title>Deep-cultivation of Planctomycetes and their phenomic and genomic characterization uncovers novel biology.</title>
        <authorList>
            <person name="Wiegand S."/>
            <person name="Jogler M."/>
            <person name="Boedeker C."/>
            <person name="Pinto D."/>
            <person name="Vollmers J."/>
            <person name="Rivas-Marin E."/>
            <person name="Kohn T."/>
            <person name="Peeters S.H."/>
            <person name="Heuer A."/>
            <person name="Rast P."/>
            <person name="Oberbeckmann S."/>
            <person name="Bunk B."/>
            <person name="Jeske O."/>
            <person name="Meyerdierks A."/>
            <person name="Storesund J.E."/>
            <person name="Kallscheuer N."/>
            <person name="Luecker S."/>
            <person name="Lage O.M."/>
            <person name="Pohl T."/>
            <person name="Merkel B.J."/>
            <person name="Hornburger P."/>
            <person name="Mueller R.-W."/>
            <person name="Bruemmer F."/>
            <person name="Labrenz M."/>
            <person name="Spormann A.M."/>
            <person name="Op Den Camp H."/>
            <person name="Overmann J."/>
            <person name="Amann R."/>
            <person name="Jetten M.S.M."/>
            <person name="Mascher T."/>
            <person name="Medema M.H."/>
            <person name="Devos D.P."/>
            <person name="Kaster A.-K."/>
            <person name="Ovreas L."/>
            <person name="Rohde M."/>
            <person name="Galperin M.Y."/>
            <person name="Jogler C."/>
        </authorList>
    </citation>
    <scope>NUCLEOTIDE SEQUENCE [LARGE SCALE GENOMIC DNA]</scope>
    <source>
        <strain evidence="4 5">Pan14r</strain>
    </source>
</reference>
<evidence type="ECO:0000313" key="5">
    <source>
        <dbReference type="Proteomes" id="UP000317238"/>
    </source>
</evidence>
<dbReference type="Pfam" id="PF02655">
    <property type="entry name" value="ATP-grasp_3"/>
    <property type="match status" value="1"/>
</dbReference>